<feature type="non-terminal residue" evidence="3">
    <location>
        <position position="1002"/>
    </location>
</feature>
<feature type="domain" description="CCHC-type" evidence="2">
    <location>
        <begin position="284"/>
        <end position="299"/>
    </location>
</feature>
<dbReference type="AlphaFoldDB" id="A0A8J2K1Q9"/>
<keyword evidence="1" id="KW-0862">Zinc</keyword>
<evidence type="ECO:0000313" key="3">
    <source>
        <dbReference type="EMBL" id="CAG7718239.1"/>
    </source>
</evidence>
<keyword evidence="1" id="KW-0479">Metal-binding</keyword>
<organism evidence="3 4">
    <name type="scientific">Allacma fusca</name>
    <dbReference type="NCBI Taxonomy" id="39272"/>
    <lineage>
        <taxon>Eukaryota</taxon>
        <taxon>Metazoa</taxon>
        <taxon>Ecdysozoa</taxon>
        <taxon>Arthropoda</taxon>
        <taxon>Hexapoda</taxon>
        <taxon>Collembola</taxon>
        <taxon>Symphypleona</taxon>
        <taxon>Sminthuridae</taxon>
        <taxon>Allacma</taxon>
    </lineage>
</organism>
<dbReference type="CDD" id="cd00303">
    <property type="entry name" value="retropepsin_like"/>
    <property type="match status" value="1"/>
</dbReference>
<dbReference type="PANTHER" id="PTHR47331:SF4">
    <property type="entry name" value="PEPTIDASE S1 DOMAIN-CONTAINING PROTEIN"/>
    <property type="match status" value="1"/>
</dbReference>
<dbReference type="PROSITE" id="PS50158">
    <property type="entry name" value="ZF_CCHC"/>
    <property type="match status" value="1"/>
</dbReference>
<dbReference type="InterPro" id="IPR008042">
    <property type="entry name" value="Retrotrans_Pao"/>
</dbReference>
<dbReference type="Pfam" id="PF03564">
    <property type="entry name" value="DUF1759"/>
    <property type="match status" value="1"/>
</dbReference>
<dbReference type="InterPro" id="IPR005312">
    <property type="entry name" value="DUF1759"/>
</dbReference>
<reference evidence="3" key="1">
    <citation type="submission" date="2021-06" db="EMBL/GenBank/DDBJ databases">
        <authorList>
            <person name="Hodson N. C."/>
            <person name="Mongue J. A."/>
            <person name="Jaron S. K."/>
        </authorList>
    </citation>
    <scope>NUCLEOTIDE SEQUENCE</scope>
</reference>
<protein>
    <recommendedName>
        <fullName evidence="2">CCHC-type domain-containing protein</fullName>
    </recommendedName>
</protein>
<sequence>DQAEEGAQDAEYDFLYNRHVSLLEELEILRPSPPTSVPVPVKAKVKLPDLPTPHFDGNLNDWMSFQDLFNCSINSNDSLSSSQKLQYLQNCLSKEAKNVIKHLPSTDANYNEAWKLLKARFDNKREIITAILRRLTSQPTMKDENGQGLRKLIDTTKECFQAMKVLNQPVEHWDSWLVFVVSEKLDSETHRHWILSIKPSTVPTFEELCDFLDQRCRAISESGTLKVKSSSNNHNNDRRVSSHHGTVDAKCRVCSESHLTFKCPTFHKQSITERRDTLKSRNLCFNCLASGHRTNTCPSTSTCKKCKKKHHTMVHYEGSTPEVSTLTTLHANHSQVLLGTAVIQAQDRFGDLHPVRALLDSASEVSFVSERCVKKLALPTKFINLSIKGVSGTTIGSSTQVAQIKVISRIHEYSTTIEAYVMKKVTSRLPSSPVNPTKLTHIQGLKLADPFYYKPEDTDLLIGADLYSNLLRPTPVLVGPPGLPNAMDTIFGWVVTGKTHASKQTIVTSHHTNCRLESIMQKFWELESLPEESTLSSGEACEQHFQKTYRRLENGRYMVRLPFKESSPGLGSSRDMAIRRLLQVEKRLKSNPDLRNQYVDVLREYQQLGHMERVPSDQLKESASTYYMPHHCVIKDSSTTTKVRVVFDASAKSSTGVSLNDKCMVGPRTQDDLIAILLRFRMWAVAITADVRKMYPQFLVHPDDCDLQRIVWRENSTDPIEDWRMTGVTFGHTSAPYLATRSLNQLDIDEASNYPLAAEVTQRDTYVDDLMTGANSHAEARTLQDQLLKMFESAQLELRKWSSNESRILEHLPKEFRETQIPFIFDTDSTVKTLGLRWNPPTDSFSFSLVLPSRRKVHTKSSLLSDISKIFDPLGWLSPITIRTKILFQSLWALKISWDEALPSNVVDEWNVYRNNLIAIEAIKIPRHVCTPDPTSFQILGICDASQRAYAAVVYLRTLRITGDSVVRLFTAKTRVAPVNQESIPRLELCGATLLVSLVHSV</sequence>
<accession>A0A8J2K1Q9</accession>
<feature type="non-terminal residue" evidence="3">
    <location>
        <position position="1"/>
    </location>
</feature>
<dbReference type="GO" id="GO:0003676">
    <property type="term" value="F:nucleic acid binding"/>
    <property type="evidence" value="ECO:0007669"/>
    <property type="project" value="InterPro"/>
</dbReference>
<comment type="caution">
    <text evidence="3">The sequence shown here is derived from an EMBL/GenBank/DDBJ whole genome shotgun (WGS) entry which is preliminary data.</text>
</comment>
<evidence type="ECO:0000256" key="1">
    <source>
        <dbReference type="PROSITE-ProRule" id="PRU00047"/>
    </source>
</evidence>
<dbReference type="GO" id="GO:0008270">
    <property type="term" value="F:zinc ion binding"/>
    <property type="evidence" value="ECO:0007669"/>
    <property type="project" value="UniProtKB-KW"/>
</dbReference>
<evidence type="ECO:0000259" key="2">
    <source>
        <dbReference type="PROSITE" id="PS50158"/>
    </source>
</evidence>
<proteinExistence type="predicted"/>
<dbReference type="Pfam" id="PF05380">
    <property type="entry name" value="Peptidase_A17"/>
    <property type="match status" value="1"/>
</dbReference>
<dbReference type="CDD" id="cd01644">
    <property type="entry name" value="RT_pepA17"/>
    <property type="match status" value="1"/>
</dbReference>
<dbReference type="InterPro" id="IPR001878">
    <property type="entry name" value="Znf_CCHC"/>
</dbReference>
<dbReference type="Proteomes" id="UP000708208">
    <property type="component" value="Unassembled WGS sequence"/>
</dbReference>
<keyword evidence="1" id="KW-0863">Zinc-finger</keyword>
<keyword evidence="4" id="KW-1185">Reference proteome</keyword>
<dbReference type="OrthoDB" id="8033604at2759"/>
<dbReference type="EMBL" id="CAJVCH010051843">
    <property type="protein sequence ID" value="CAG7718239.1"/>
    <property type="molecule type" value="Genomic_DNA"/>
</dbReference>
<dbReference type="PANTHER" id="PTHR47331">
    <property type="entry name" value="PHD-TYPE DOMAIN-CONTAINING PROTEIN"/>
    <property type="match status" value="1"/>
</dbReference>
<name>A0A8J2K1Q9_9HEXA</name>
<gene>
    <name evidence="3" type="ORF">AFUS01_LOCUS7644</name>
</gene>
<evidence type="ECO:0000313" key="4">
    <source>
        <dbReference type="Proteomes" id="UP000708208"/>
    </source>
</evidence>